<evidence type="ECO:0000313" key="2">
    <source>
        <dbReference type="Proteomes" id="UP000694680"/>
    </source>
</evidence>
<reference evidence="1" key="2">
    <citation type="submission" date="2025-08" db="UniProtKB">
        <authorList>
            <consortium name="Ensembl"/>
        </authorList>
    </citation>
    <scope>IDENTIFICATION</scope>
</reference>
<sequence length="175" mass="19602">VTQKSFFHLQMLHLLIVRLISFSLRLFCRLPCFLFGRPGSPWHCGWPRCLDPHREGSPGHSGGNLGLASHQTPPNQPFNITHDSPSPNLLLSFLHRPSAPGVVTPASTAEAAVTLRASSSCRCRCSSIDTPALDQHWDQHQTQSHWHQVPSWSLLLRPEWETKGERQPGWVLEGP</sequence>
<organism evidence="1 2">
    <name type="scientific">Gouania willdenowi</name>
    <name type="common">Blunt-snouted clingfish</name>
    <name type="synonym">Lepadogaster willdenowi</name>
    <dbReference type="NCBI Taxonomy" id="441366"/>
    <lineage>
        <taxon>Eukaryota</taxon>
        <taxon>Metazoa</taxon>
        <taxon>Chordata</taxon>
        <taxon>Craniata</taxon>
        <taxon>Vertebrata</taxon>
        <taxon>Euteleostomi</taxon>
        <taxon>Actinopterygii</taxon>
        <taxon>Neopterygii</taxon>
        <taxon>Teleostei</taxon>
        <taxon>Neoteleostei</taxon>
        <taxon>Acanthomorphata</taxon>
        <taxon>Ovalentaria</taxon>
        <taxon>Blenniimorphae</taxon>
        <taxon>Blenniiformes</taxon>
        <taxon>Gobiesocoidei</taxon>
        <taxon>Gobiesocidae</taxon>
        <taxon>Gobiesocinae</taxon>
        <taxon>Gouania</taxon>
    </lineage>
</organism>
<reference evidence="1" key="1">
    <citation type="submission" date="2020-06" db="EMBL/GenBank/DDBJ databases">
        <authorList>
            <consortium name="Wellcome Sanger Institute Data Sharing"/>
        </authorList>
    </citation>
    <scope>NUCLEOTIDE SEQUENCE [LARGE SCALE GENOMIC DNA]</scope>
</reference>
<name>A0A8C5DJH1_GOUWI</name>
<protein>
    <submittedName>
        <fullName evidence="1">Uncharacterized protein</fullName>
    </submittedName>
</protein>
<dbReference type="Ensembl" id="ENSGWIT00000007581.1">
    <property type="protein sequence ID" value="ENSGWIP00000006841.1"/>
    <property type="gene ID" value="ENSGWIG00000004004.1"/>
</dbReference>
<keyword evidence="2" id="KW-1185">Reference proteome</keyword>
<dbReference type="AlphaFoldDB" id="A0A8C5DJH1"/>
<accession>A0A8C5DJH1</accession>
<reference evidence="1" key="3">
    <citation type="submission" date="2025-09" db="UniProtKB">
        <authorList>
            <consortium name="Ensembl"/>
        </authorList>
    </citation>
    <scope>IDENTIFICATION</scope>
</reference>
<dbReference type="Proteomes" id="UP000694680">
    <property type="component" value="Chromosome 11"/>
</dbReference>
<evidence type="ECO:0000313" key="1">
    <source>
        <dbReference type="Ensembl" id="ENSGWIP00000006841.1"/>
    </source>
</evidence>
<proteinExistence type="predicted"/>